<comment type="caution">
    <text evidence="1">The sequence shown here is derived from an EMBL/GenBank/DDBJ whole genome shotgun (WGS) entry which is preliminary data.</text>
</comment>
<name>A0AAW0BK43_9AGAR</name>
<reference evidence="1 2" key="1">
    <citation type="journal article" date="2024" name="J Genomics">
        <title>Draft genome sequencing and assembly of Favolaschia claudopus CIRM-BRFM 2984 isolated from oak limbs.</title>
        <authorList>
            <person name="Navarro D."/>
            <person name="Drula E."/>
            <person name="Chaduli D."/>
            <person name="Cazenave R."/>
            <person name="Ahrendt S."/>
            <person name="Wang J."/>
            <person name="Lipzen A."/>
            <person name="Daum C."/>
            <person name="Barry K."/>
            <person name="Grigoriev I.V."/>
            <person name="Favel A."/>
            <person name="Rosso M.N."/>
            <person name="Martin F."/>
        </authorList>
    </citation>
    <scope>NUCLEOTIDE SEQUENCE [LARGE SCALE GENOMIC DNA]</scope>
    <source>
        <strain evidence="1 2">CIRM-BRFM 2984</strain>
    </source>
</reference>
<proteinExistence type="predicted"/>
<dbReference type="Proteomes" id="UP001362999">
    <property type="component" value="Unassembled WGS sequence"/>
</dbReference>
<evidence type="ECO:0000313" key="1">
    <source>
        <dbReference type="EMBL" id="KAK7026908.1"/>
    </source>
</evidence>
<dbReference type="InterPro" id="IPR036047">
    <property type="entry name" value="F-box-like_dom_sf"/>
</dbReference>
<dbReference type="SUPFAM" id="SSF81383">
    <property type="entry name" value="F-box domain"/>
    <property type="match status" value="1"/>
</dbReference>
<accession>A0AAW0BK43</accession>
<sequence>MTFETLDVDVLLSILCLTDVYTVLSISRVSKYLHEISCSKAVWLSLARQLYKRHVLVLPINALETVSVDELKDAVKRVADGPKTWKVSSPTPPTVIRREVIPLPSAKGLRLIAACTLYTLVVIEPWNVTGGEDIRAVRFYEAETGRELWTWSISECLIFSAAYDFSSFSTPLVVLSLQDFDGSYISVLEGDLSPEKGLHTVFTLRIDISRGWMLHISGDFVGCDFIYEGNPQRHIVLFYSAGCCANVLSLLAFDGLWQSTNDFDITTSVSADDRRSSLDIHGGCLARIYENPFHADMYDLVADTDISVSSVPSLWERLVGFWSNSTRAVPNTTRQVEWQTRRTRYALTVSHSEAAPNLHLVTKPMVNLSRDQTYRSEYGLRQYRTPNNDVQTVVSRIGSDQSVSIDLPSGFVDLDRVAVMAFGPIMIRDQDKLVLYYYL</sequence>
<evidence type="ECO:0000313" key="2">
    <source>
        <dbReference type="Proteomes" id="UP001362999"/>
    </source>
</evidence>
<gene>
    <name evidence="1" type="ORF">R3P38DRAFT_2777039</name>
</gene>
<organism evidence="1 2">
    <name type="scientific">Favolaschia claudopus</name>
    <dbReference type="NCBI Taxonomy" id="2862362"/>
    <lineage>
        <taxon>Eukaryota</taxon>
        <taxon>Fungi</taxon>
        <taxon>Dikarya</taxon>
        <taxon>Basidiomycota</taxon>
        <taxon>Agaricomycotina</taxon>
        <taxon>Agaricomycetes</taxon>
        <taxon>Agaricomycetidae</taxon>
        <taxon>Agaricales</taxon>
        <taxon>Marasmiineae</taxon>
        <taxon>Mycenaceae</taxon>
        <taxon>Favolaschia</taxon>
    </lineage>
</organism>
<keyword evidence="2" id="KW-1185">Reference proteome</keyword>
<dbReference type="AlphaFoldDB" id="A0AAW0BK43"/>
<protein>
    <recommendedName>
        <fullName evidence="3">F-box domain-containing protein</fullName>
    </recommendedName>
</protein>
<evidence type="ECO:0008006" key="3">
    <source>
        <dbReference type="Google" id="ProtNLM"/>
    </source>
</evidence>
<dbReference type="EMBL" id="JAWWNJ010000030">
    <property type="protein sequence ID" value="KAK7026908.1"/>
    <property type="molecule type" value="Genomic_DNA"/>
</dbReference>